<accession>V5FPK4</accession>
<evidence type="ECO:0000313" key="1">
    <source>
        <dbReference type="EMBL" id="GAD93868.1"/>
    </source>
</evidence>
<keyword evidence="2" id="KW-1185">Reference proteome</keyword>
<dbReference type="EMBL" id="BAUL01000068">
    <property type="protein sequence ID" value="GAD93868.1"/>
    <property type="molecule type" value="Genomic_DNA"/>
</dbReference>
<dbReference type="GO" id="GO:0008168">
    <property type="term" value="F:methyltransferase activity"/>
    <property type="evidence" value="ECO:0007669"/>
    <property type="project" value="TreeGrafter"/>
</dbReference>
<dbReference type="Gene3D" id="3.40.50.150">
    <property type="entry name" value="Vaccinia Virus protein VP39"/>
    <property type="match status" value="1"/>
</dbReference>
<evidence type="ECO:0008006" key="3">
    <source>
        <dbReference type="Google" id="ProtNLM"/>
    </source>
</evidence>
<sequence>MTDPEAGTVELDTSYLETVTVEGRDFQQYSINHRIYFGPVDDDEAERLELQHRVFNRAFDDRLIFPPIHRPRRILDCGYGAGAWAVEVAEQYPNCEVIGVDVSPHMKPDETPENLWLQVSTPLVSLFCQFSGQREMCDIAFVGSRSLNESFLDNGSSFEGGTVDDLNRRFTFSPGSFDLVQSRLVASGIHRTRWPSYIRDIVRVLRRGGWVQMVEIYFNVQSDNGSLTERHALSQWSAKYRASLEDLKDLRVGTRLGSLLTTAGLVDVETKMIQLPLSGWSSDPRLREIGTINQQNVHKLLSAMAIYPFTQRLHMPRSEFEVLVAQARQEANNPSLKAYFPL</sequence>
<dbReference type="InParanoid" id="V5FPK4"/>
<dbReference type="PANTHER" id="PTHR43591:SF24">
    <property type="entry name" value="2-METHOXY-6-POLYPRENYL-1,4-BENZOQUINOL METHYLASE, MITOCHONDRIAL"/>
    <property type="match status" value="1"/>
</dbReference>
<dbReference type="CDD" id="cd02440">
    <property type="entry name" value="AdoMet_MTases"/>
    <property type="match status" value="1"/>
</dbReference>
<organism evidence="1 2">
    <name type="scientific">Byssochlamys spectabilis (strain No. 5 / NBRC 109023)</name>
    <name type="common">Paecilomyces variotii</name>
    <dbReference type="NCBI Taxonomy" id="1356009"/>
    <lineage>
        <taxon>Eukaryota</taxon>
        <taxon>Fungi</taxon>
        <taxon>Dikarya</taxon>
        <taxon>Ascomycota</taxon>
        <taxon>Pezizomycotina</taxon>
        <taxon>Eurotiomycetes</taxon>
        <taxon>Eurotiomycetidae</taxon>
        <taxon>Eurotiales</taxon>
        <taxon>Thermoascaceae</taxon>
        <taxon>Paecilomyces</taxon>
    </lineage>
</organism>
<protein>
    <recommendedName>
        <fullName evidence="3">S-adenosyl-L-methionine-dependent methyltransferase</fullName>
    </recommendedName>
</protein>
<dbReference type="Proteomes" id="UP000018001">
    <property type="component" value="Unassembled WGS sequence"/>
</dbReference>
<dbReference type="OrthoDB" id="506498at2759"/>
<proteinExistence type="predicted"/>
<gene>
    <name evidence="1" type="ORF">PVAR5_2485</name>
</gene>
<name>V5FPK4_BYSSN</name>
<dbReference type="InterPro" id="IPR029063">
    <property type="entry name" value="SAM-dependent_MTases_sf"/>
</dbReference>
<dbReference type="HOGENOM" id="CLU_010595_10_1_1"/>
<dbReference type="eggNOG" id="ENOG502RBCG">
    <property type="taxonomic scope" value="Eukaryota"/>
</dbReference>
<dbReference type="Pfam" id="PF13489">
    <property type="entry name" value="Methyltransf_23"/>
    <property type="match status" value="1"/>
</dbReference>
<dbReference type="SUPFAM" id="SSF53335">
    <property type="entry name" value="S-adenosyl-L-methionine-dependent methyltransferases"/>
    <property type="match status" value="1"/>
</dbReference>
<dbReference type="PANTHER" id="PTHR43591">
    <property type="entry name" value="METHYLTRANSFERASE"/>
    <property type="match status" value="1"/>
</dbReference>
<dbReference type="AlphaFoldDB" id="V5FPK4"/>
<reference evidence="2" key="1">
    <citation type="journal article" date="2014" name="Genome Announc.">
        <title>Draft genome sequence of the formaldehyde-resistant fungus Byssochlamys spectabilis No. 5 (anamorph Paecilomyces variotii No. 5) (NBRC109023).</title>
        <authorList>
            <person name="Oka T."/>
            <person name="Ekino K."/>
            <person name="Fukuda K."/>
            <person name="Nomura Y."/>
        </authorList>
    </citation>
    <scope>NUCLEOTIDE SEQUENCE [LARGE SCALE GENOMIC DNA]</scope>
    <source>
        <strain evidence="2">No. 5 / NBRC 109023</strain>
    </source>
</reference>
<evidence type="ECO:0000313" key="2">
    <source>
        <dbReference type="Proteomes" id="UP000018001"/>
    </source>
</evidence>
<comment type="caution">
    <text evidence="1">The sequence shown here is derived from an EMBL/GenBank/DDBJ whole genome shotgun (WGS) entry which is preliminary data.</text>
</comment>